<comment type="caution">
    <text evidence="1">The sequence shown here is derived from an EMBL/GenBank/DDBJ whole genome shotgun (WGS) entry which is preliminary data.</text>
</comment>
<keyword evidence="2" id="KW-1185">Reference proteome</keyword>
<evidence type="ECO:0000313" key="1">
    <source>
        <dbReference type="EMBL" id="KAI0089457.1"/>
    </source>
</evidence>
<organism evidence="1 2">
    <name type="scientific">Irpex rosettiformis</name>
    <dbReference type="NCBI Taxonomy" id="378272"/>
    <lineage>
        <taxon>Eukaryota</taxon>
        <taxon>Fungi</taxon>
        <taxon>Dikarya</taxon>
        <taxon>Basidiomycota</taxon>
        <taxon>Agaricomycotina</taxon>
        <taxon>Agaricomycetes</taxon>
        <taxon>Polyporales</taxon>
        <taxon>Irpicaceae</taxon>
        <taxon>Irpex</taxon>
    </lineage>
</organism>
<name>A0ACB8U564_9APHY</name>
<evidence type="ECO:0000313" key="2">
    <source>
        <dbReference type="Proteomes" id="UP001055072"/>
    </source>
</evidence>
<dbReference type="EMBL" id="MU274910">
    <property type="protein sequence ID" value="KAI0089457.1"/>
    <property type="molecule type" value="Genomic_DNA"/>
</dbReference>
<proteinExistence type="predicted"/>
<gene>
    <name evidence="1" type="ORF">BDY19DRAFT_984955</name>
</gene>
<accession>A0ACB8U564</accession>
<sequence>MPLGPEEIEEEERAFQKVVITFQQYASYAIAANNRRRKDIYTLPRADQELLSNLGYKQKLAEVDKAILANAEFLSQIVANTQMFGGNGHEGELNEEEGEEDEDQHEHQHAGPSHTHSHPHGHGGHSHDHGGHSHSHGHPSGQRGVIRPTDADMDKLRSTIKQFVRDWSEEGKVERDACYKPMIDALLEHFKDMSEHDRTKLRVLVPGAGLCRLAWDVAKQGFACQGNEFSHYMLLGSFFVLNRTEEINQYTIYPYIHTFSNIRDKSALLRAVSFPDVSPSSLPPNSNFSLVAGDFEEIYGCELGDEDPDEPQSGLFNAILTCFFIDTAKNIINYLRVIHRKLATGGVWINLGPLLWHWENNTSGDPSIELSLDELKVLARNIGFEISNEKEIETTYTNNSQSMLGYVYHAGFFTATKVE</sequence>
<reference evidence="1" key="1">
    <citation type="journal article" date="2021" name="Environ. Microbiol.">
        <title>Gene family expansions and transcriptome signatures uncover fungal adaptations to wood decay.</title>
        <authorList>
            <person name="Hage H."/>
            <person name="Miyauchi S."/>
            <person name="Viragh M."/>
            <person name="Drula E."/>
            <person name="Min B."/>
            <person name="Chaduli D."/>
            <person name="Navarro D."/>
            <person name="Favel A."/>
            <person name="Norest M."/>
            <person name="Lesage-Meessen L."/>
            <person name="Balint B."/>
            <person name="Merenyi Z."/>
            <person name="de Eugenio L."/>
            <person name="Morin E."/>
            <person name="Martinez A.T."/>
            <person name="Baldrian P."/>
            <person name="Stursova M."/>
            <person name="Martinez M.J."/>
            <person name="Novotny C."/>
            <person name="Magnuson J.K."/>
            <person name="Spatafora J.W."/>
            <person name="Maurice S."/>
            <person name="Pangilinan J."/>
            <person name="Andreopoulos W."/>
            <person name="LaButti K."/>
            <person name="Hundley H."/>
            <person name="Na H."/>
            <person name="Kuo A."/>
            <person name="Barry K."/>
            <person name="Lipzen A."/>
            <person name="Henrissat B."/>
            <person name="Riley R."/>
            <person name="Ahrendt S."/>
            <person name="Nagy L.G."/>
            <person name="Grigoriev I.V."/>
            <person name="Martin F."/>
            <person name="Rosso M.N."/>
        </authorList>
    </citation>
    <scope>NUCLEOTIDE SEQUENCE</scope>
    <source>
        <strain evidence="1">CBS 384.51</strain>
    </source>
</reference>
<dbReference type="Proteomes" id="UP001055072">
    <property type="component" value="Unassembled WGS sequence"/>
</dbReference>
<protein>
    <submittedName>
        <fullName evidence="1">N2227-domain-containing protein</fullName>
    </submittedName>
</protein>